<organism evidence="1">
    <name type="scientific">marine sediment metagenome</name>
    <dbReference type="NCBI Taxonomy" id="412755"/>
    <lineage>
        <taxon>unclassified sequences</taxon>
        <taxon>metagenomes</taxon>
        <taxon>ecological metagenomes</taxon>
    </lineage>
</organism>
<proteinExistence type="predicted"/>
<name>X0UH77_9ZZZZ</name>
<accession>X0UH77</accession>
<sequence>NPFKPTPDSIVTSREIPSYMGYIGAAPTENSDVIPCY</sequence>
<evidence type="ECO:0000313" key="1">
    <source>
        <dbReference type="EMBL" id="GAF87875.1"/>
    </source>
</evidence>
<feature type="non-terminal residue" evidence="1">
    <location>
        <position position="1"/>
    </location>
</feature>
<gene>
    <name evidence="1" type="ORF">S01H1_31085</name>
</gene>
<dbReference type="AlphaFoldDB" id="X0UH77"/>
<reference evidence="1" key="1">
    <citation type="journal article" date="2014" name="Front. Microbiol.">
        <title>High frequency of phylogenetically diverse reductive dehalogenase-homologous genes in deep subseafloor sedimentary metagenomes.</title>
        <authorList>
            <person name="Kawai M."/>
            <person name="Futagami T."/>
            <person name="Toyoda A."/>
            <person name="Takaki Y."/>
            <person name="Nishi S."/>
            <person name="Hori S."/>
            <person name="Arai W."/>
            <person name="Tsubouchi T."/>
            <person name="Morono Y."/>
            <person name="Uchiyama I."/>
            <person name="Ito T."/>
            <person name="Fujiyama A."/>
            <person name="Inagaki F."/>
            <person name="Takami H."/>
        </authorList>
    </citation>
    <scope>NUCLEOTIDE SEQUENCE</scope>
    <source>
        <strain evidence="1">Expedition CK06-06</strain>
    </source>
</reference>
<protein>
    <submittedName>
        <fullName evidence="1">Uncharacterized protein</fullName>
    </submittedName>
</protein>
<dbReference type="EMBL" id="BARS01019161">
    <property type="protein sequence ID" value="GAF87875.1"/>
    <property type="molecule type" value="Genomic_DNA"/>
</dbReference>
<comment type="caution">
    <text evidence="1">The sequence shown here is derived from an EMBL/GenBank/DDBJ whole genome shotgun (WGS) entry which is preliminary data.</text>
</comment>